<protein>
    <recommendedName>
        <fullName evidence="7">Pectinesterase catalytic domain-containing protein</fullName>
    </recommendedName>
</protein>
<evidence type="ECO:0000256" key="3">
    <source>
        <dbReference type="ARBA" id="ARBA00023085"/>
    </source>
</evidence>
<dbReference type="SUPFAM" id="SSF51126">
    <property type="entry name" value="Pectin lyase-like"/>
    <property type="match status" value="1"/>
</dbReference>
<proteinExistence type="predicted"/>
<feature type="region of interest" description="Disordered" evidence="6">
    <location>
        <begin position="35"/>
        <end position="87"/>
    </location>
</feature>
<keyword evidence="4" id="KW-0961">Cell wall biogenesis/degradation</keyword>
<comment type="caution">
    <text evidence="8">The sequence shown here is derived from an EMBL/GenBank/DDBJ whole genome shotgun (WGS) entry which is preliminary data.</text>
</comment>
<sequence length="189" mass="21051">MDGYQDTLYAQTHRQFFRNCVISAPLISYSGRGSHPKLFDHSEEADGQSTEHGDSSGADARAGRRRDSNTELQNCSGTETGTSEVQDSDIFGTAMEDVLEDRDNGIDIGRFHSATRVDAVERDFALDTLYYREYANRGPGASTDNRVKWKGYGVITNRNEAMQFTAAQFIQANQWLTSTAVPFFLGLKN</sequence>
<evidence type="ECO:0000313" key="8">
    <source>
        <dbReference type="EMBL" id="KAK6160930.1"/>
    </source>
</evidence>
<keyword evidence="3" id="KW-0063">Aspartyl esterase</keyword>
<feature type="domain" description="Pectinesterase catalytic" evidence="7">
    <location>
        <begin position="121"/>
        <end position="173"/>
    </location>
</feature>
<evidence type="ECO:0000313" key="9">
    <source>
        <dbReference type="Proteomes" id="UP001318860"/>
    </source>
</evidence>
<dbReference type="EMBL" id="JABTTQ020000003">
    <property type="protein sequence ID" value="KAK6160930.1"/>
    <property type="molecule type" value="Genomic_DNA"/>
</dbReference>
<dbReference type="PANTHER" id="PTHR31707">
    <property type="entry name" value="PECTINESTERASE"/>
    <property type="match status" value="1"/>
</dbReference>
<comment type="pathway">
    <text evidence="1">Glycan metabolism; pectin degradation; 2-dehydro-3-deoxy-D-gluconate from pectin: step 1/5.</text>
</comment>
<dbReference type="InterPro" id="IPR000070">
    <property type="entry name" value="Pectinesterase_cat"/>
</dbReference>
<dbReference type="Gene3D" id="2.160.20.10">
    <property type="entry name" value="Single-stranded right-handed beta-helix, Pectin lyase-like"/>
    <property type="match status" value="1"/>
</dbReference>
<evidence type="ECO:0000259" key="7">
    <source>
        <dbReference type="Pfam" id="PF01095"/>
    </source>
</evidence>
<feature type="domain" description="Pectinesterase catalytic" evidence="7">
    <location>
        <begin position="1"/>
        <end position="24"/>
    </location>
</feature>
<keyword evidence="2" id="KW-0378">Hydrolase</keyword>
<dbReference type="InterPro" id="IPR012334">
    <property type="entry name" value="Pectin_lyas_fold"/>
</dbReference>
<dbReference type="Proteomes" id="UP001318860">
    <property type="component" value="Unassembled WGS sequence"/>
</dbReference>
<feature type="compositionally biased region" description="Basic and acidic residues" evidence="6">
    <location>
        <begin position="37"/>
        <end position="54"/>
    </location>
</feature>
<evidence type="ECO:0000256" key="2">
    <source>
        <dbReference type="ARBA" id="ARBA00022801"/>
    </source>
</evidence>
<dbReference type="Pfam" id="PF01095">
    <property type="entry name" value="Pectinesterase"/>
    <property type="match status" value="2"/>
</dbReference>
<organism evidence="8 9">
    <name type="scientific">Rehmannia glutinosa</name>
    <name type="common">Chinese foxglove</name>
    <dbReference type="NCBI Taxonomy" id="99300"/>
    <lineage>
        <taxon>Eukaryota</taxon>
        <taxon>Viridiplantae</taxon>
        <taxon>Streptophyta</taxon>
        <taxon>Embryophyta</taxon>
        <taxon>Tracheophyta</taxon>
        <taxon>Spermatophyta</taxon>
        <taxon>Magnoliopsida</taxon>
        <taxon>eudicotyledons</taxon>
        <taxon>Gunneridae</taxon>
        <taxon>Pentapetalae</taxon>
        <taxon>asterids</taxon>
        <taxon>lamiids</taxon>
        <taxon>Lamiales</taxon>
        <taxon>Orobanchaceae</taxon>
        <taxon>Rehmannieae</taxon>
        <taxon>Rehmannia</taxon>
    </lineage>
</organism>
<feature type="compositionally biased region" description="Polar residues" evidence="6">
    <location>
        <begin position="70"/>
        <end position="85"/>
    </location>
</feature>
<evidence type="ECO:0000256" key="6">
    <source>
        <dbReference type="SAM" id="MobiDB-lite"/>
    </source>
</evidence>
<gene>
    <name evidence="8" type="ORF">DH2020_004311</name>
</gene>
<keyword evidence="9" id="KW-1185">Reference proteome</keyword>
<accession>A0ABR0XP28</accession>
<dbReference type="InterPro" id="IPR011050">
    <property type="entry name" value="Pectin_lyase_fold/virulence"/>
</dbReference>
<reference evidence="8 9" key="1">
    <citation type="journal article" date="2021" name="Comput. Struct. Biotechnol. J.">
        <title>De novo genome assembly of the potent medicinal plant Rehmannia glutinosa using nanopore technology.</title>
        <authorList>
            <person name="Ma L."/>
            <person name="Dong C."/>
            <person name="Song C."/>
            <person name="Wang X."/>
            <person name="Zheng X."/>
            <person name="Niu Y."/>
            <person name="Chen S."/>
            <person name="Feng W."/>
        </authorList>
    </citation>
    <scope>NUCLEOTIDE SEQUENCE [LARGE SCALE GENOMIC DNA]</scope>
    <source>
        <strain evidence="8">DH-2019</strain>
    </source>
</reference>
<evidence type="ECO:0000256" key="1">
    <source>
        <dbReference type="ARBA" id="ARBA00005184"/>
    </source>
</evidence>
<name>A0ABR0XP28_REHGL</name>
<comment type="catalytic activity">
    <reaction evidence="5">
        <text>[(1-&gt;4)-alpha-D-galacturonosyl methyl ester](n) + n H2O = [(1-&gt;4)-alpha-D-galacturonosyl](n) + n methanol + n H(+)</text>
        <dbReference type="Rhea" id="RHEA:22380"/>
        <dbReference type="Rhea" id="RHEA-COMP:14570"/>
        <dbReference type="Rhea" id="RHEA-COMP:14573"/>
        <dbReference type="ChEBI" id="CHEBI:15377"/>
        <dbReference type="ChEBI" id="CHEBI:15378"/>
        <dbReference type="ChEBI" id="CHEBI:17790"/>
        <dbReference type="ChEBI" id="CHEBI:140522"/>
        <dbReference type="ChEBI" id="CHEBI:140523"/>
        <dbReference type="EC" id="3.1.1.11"/>
    </reaction>
</comment>
<evidence type="ECO:0000256" key="5">
    <source>
        <dbReference type="ARBA" id="ARBA00047928"/>
    </source>
</evidence>
<evidence type="ECO:0000256" key="4">
    <source>
        <dbReference type="ARBA" id="ARBA00023316"/>
    </source>
</evidence>